<dbReference type="SUPFAM" id="SSF55729">
    <property type="entry name" value="Acyl-CoA N-acyltransferases (Nat)"/>
    <property type="match status" value="1"/>
</dbReference>
<evidence type="ECO:0000313" key="3">
    <source>
        <dbReference type="EMBL" id="EET03246.1"/>
    </source>
</evidence>
<dbReference type="InterPro" id="IPR016181">
    <property type="entry name" value="Acyl_CoA_acyltransferase"/>
</dbReference>
<accession>A0A0E1VTC0</accession>
<proteinExistence type="predicted"/>
<sequence length="254" mass="28366">MRSDAAAHERRRSGAVCVERGSGRRPPLRAHAAAMRGRARQSVRFPMTEEPPMNAFRPPELIETERLRMRPLTEGDAPEAFDALFGDRATTLDLPWPVHRSVDESRASIRRLAEGWRSGAFFSWGLFEKRGGRLIGTLEMHGRLPRVEIGLLTSFAPGRVRTRAWSEMLHRFLGWLIAQPGVYRIEAFCSVTGKAAPLMPHFGFVCEATVRNYEARPNRGMSAGDSYLFAITKAPQALRGAVEDEARAPSRQAA</sequence>
<reference evidence="3" key="1">
    <citation type="submission" date="2009-05" db="EMBL/GenBank/DDBJ databases">
        <authorList>
            <person name="Harkins D.M."/>
            <person name="DeShazer D."/>
            <person name="Woods D.E."/>
            <person name="Brinkac L.M."/>
            <person name="Brown K.A."/>
            <person name="Hung G.C."/>
            <person name="Tuanyok A."/>
            <person name="Zhang B."/>
            <person name="Nierman W.C."/>
        </authorList>
    </citation>
    <scope>NUCLEOTIDE SEQUENCE [LARGE SCALE GENOMIC DNA]</scope>
    <source>
        <strain evidence="3">1710a</strain>
    </source>
</reference>
<gene>
    <name evidence="3" type="ORF">BURPS1710A_A1444</name>
</gene>
<dbReference type="GO" id="GO:0005737">
    <property type="term" value="C:cytoplasm"/>
    <property type="evidence" value="ECO:0007669"/>
    <property type="project" value="TreeGrafter"/>
</dbReference>
<dbReference type="Gene3D" id="3.40.630.30">
    <property type="match status" value="1"/>
</dbReference>
<protein>
    <recommendedName>
        <fullName evidence="2">N-acetyltransferase domain-containing protein</fullName>
    </recommendedName>
</protein>
<dbReference type="InterPro" id="IPR000182">
    <property type="entry name" value="GNAT_dom"/>
</dbReference>
<dbReference type="PANTHER" id="PTHR43441:SF2">
    <property type="entry name" value="FAMILY ACETYLTRANSFERASE, PUTATIVE (AFU_ORTHOLOGUE AFUA_7G00850)-RELATED"/>
    <property type="match status" value="1"/>
</dbReference>
<dbReference type="Proteomes" id="UP000001812">
    <property type="component" value="Chromosome II"/>
</dbReference>
<dbReference type="HOGENOM" id="CLU_013985_2_0_4"/>
<dbReference type="GO" id="GO:0008999">
    <property type="term" value="F:protein-N-terminal-alanine acetyltransferase activity"/>
    <property type="evidence" value="ECO:0007669"/>
    <property type="project" value="TreeGrafter"/>
</dbReference>
<feature type="domain" description="N-acetyltransferase" evidence="2">
    <location>
        <begin position="66"/>
        <end position="191"/>
    </location>
</feature>
<dbReference type="GO" id="GO:1990189">
    <property type="term" value="F:protein N-terminal-serine acetyltransferase activity"/>
    <property type="evidence" value="ECO:0007669"/>
    <property type="project" value="TreeGrafter"/>
</dbReference>
<dbReference type="AlphaFoldDB" id="A0A0E1VTC0"/>
<evidence type="ECO:0000256" key="1">
    <source>
        <dbReference type="SAM" id="MobiDB-lite"/>
    </source>
</evidence>
<dbReference type="PANTHER" id="PTHR43441">
    <property type="entry name" value="RIBOSOMAL-PROTEIN-SERINE ACETYLTRANSFERASE"/>
    <property type="match status" value="1"/>
</dbReference>
<dbReference type="Pfam" id="PF13302">
    <property type="entry name" value="Acetyltransf_3"/>
    <property type="match status" value="1"/>
</dbReference>
<dbReference type="InterPro" id="IPR051908">
    <property type="entry name" value="Ribosomal_N-acetyltransferase"/>
</dbReference>
<dbReference type="EMBL" id="CM000833">
    <property type="protein sequence ID" value="EET03246.1"/>
    <property type="molecule type" value="Genomic_DNA"/>
</dbReference>
<name>A0A0E1VTC0_BURPE</name>
<evidence type="ECO:0000259" key="2">
    <source>
        <dbReference type="Pfam" id="PF13302"/>
    </source>
</evidence>
<feature type="region of interest" description="Disordered" evidence="1">
    <location>
        <begin position="1"/>
        <end position="26"/>
    </location>
</feature>
<organism evidence="3">
    <name type="scientific">Burkholderia pseudomallei 1710a</name>
    <dbReference type="NCBI Taxonomy" id="320371"/>
    <lineage>
        <taxon>Bacteria</taxon>
        <taxon>Pseudomonadati</taxon>
        <taxon>Pseudomonadota</taxon>
        <taxon>Betaproteobacteria</taxon>
        <taxon>Burkholderiales</taxon>
        <taxon>Burkholderiaceae</taxon>
        <taxon>Burkholderia</taxon>
        <taxon>pseudomallei group</taxon>
    </lineage>
</organism>